<proteinExistence type="inferred from homology"/>
<dbReference type="InterPro" id="IPR046848">
    <property type="entry name" value="E_motif"/>
</dbReference>
<dbReference type="InterPro" id="IPR046960">
    <property type="entry name" value="PPR_At4g14850-like_plant"/>
</dbReference>
<evidence type="ECO:0000256" key="4">
    <source>
        <dbReference type="SAM" id="MobiDB-lite"/>
    </source>
</evidence>
<dbReference type="InterPro" id="IPR002885">
    <property type="entry name" value="PPR_rpt"/>
</dbReference>
<feature type="domain" description="DYW" evidence="5">
    <location>
        <begin position="536"/>
        <end position="631"/>
    </location>
</feature>
<dbReference type="PANTHER" id="PTHR47926">
    <property type="entry name" value="PENTATRICOPEPTIDE REPEAT-CONTAINING PROTEIN"/>
    <property type="match status" value="1"/>
</dbReference>
<dbReference type="Pfam" id="PF01535">
    <property type="entry name" value="PPR"/>
    <property type="match status" value="4"/>
</dbReference>
<dbReference type="GO" id="GO:0008270">
    <property type="term" value="F:zinc ion binding"/>
    <property type="evidence" value="ECO:0007669"/>
    <property type="project" value="InterPro"/>
</dbReference>
<feature type="compositionally biased region" description="Polar residues" evidence="4">
    <location>
        <begin position="1"/>
        <end position="13"/>
    </location>
</feature>
<evidence type="ECO:0000256" key="3">
    <source>
        <dbReference type="PROSITE-ProRule" id="PRU00708"/>
    </source>
</evidence>
<dbReference type="FunFam" id="1.25.40.10:FF:001027">
    <property type="entry name" value="Pentatricopeptide repeat-containing protein At5g44230"/>
    <property type="match status" value="1"/>
</dbReference>
<reference evidence="6" key="1">
    <citation type="submission" date="2018-02" db="EMBL/GenBank/DDBJ databases">
        <authorList>
            <person name="Cohen D.B."/>
            <person name="Kent A.D."/>
        </authorList>
    </citation>
    <scope>NUCLEOTIDE SEQUENCE</scope>
</reference>
<dbReference type="GO" id="GO:0009451">
    <property type="term" value="P:RNA modification"/>
    <property type="evidence" value="ECO:0007669"/>
    <property type="project" value="InterPro"/>
</dbReference>
<dbReference type="Pfam" id="PF20430">
    <property type="entry name" value="Eplus_motif"/>
    <property type="match status" value="1"/>
</dbReference>
<feature type="repeat" description="PPR" evidence="3">
    <location>
        <begin position="320"/>
        <end position="354"/>
    </location>
</feature>
<feature type="repeat" description="PPR" evidence="3">
    <location>
        <begin position="243"/>
        <end position="277"/>
    </location>
</feature>
<comment type="similarity">
    <text evidence="1">Belongs to the PPR family. PCMP-H subfamily.</text>
</comment>
<dbReference type="FunFam" id="1.25.40.10:FF:001030">
    <property type="entry name" value="Pentatricopeptide repeat-containing protein At1g09190"/>
    <property type="match status" value="1"/>
</dbReference>
<feature type="region of interest" description="Disordered" evidence="4">
    <location>
        <begin position="1"/>
        <end position="24"/>
    </location>
</feature>
<dbReference type="FunFam" id="1.25.40.10:FF:000325">
    <property type="entry name" value="Pentatricopeptide repeat-containing protein At4g14820"/>
    <property type="match status" value="1"/>
</dbReference>
<dbReference type="EMBL" id="OIVN01002224">
    <property type="protein sequence ID" value="SPD01743.1"/>
    <property type="molecule type" value="Genomic_DNA"/>
</dbReference>
<dbReference type="Gene3D" id="1.25.40.10">
    <property type="entry name" value="Tetratricopeptide repeat domain"/>
    <property type="match status" value="3"/>
</dbReference>
<dbReference type="NCBIfam" id="TIGR00756">
    <property type="entry name" value="PPR"/>
    <property type="match status" value="5"/>
</dbReference>
<sequence length="667" mass="74770">MVTLSRKFSTTAIPNPKLLQPQPQTTTTTTQFFIPFSQLQQRKLLESRLVSILDGCTHLTQIKQVHAHILRKGLDQCCYCLTKLIRMLTKLDVPVHSYPRIVFHQVKYPNPFLWTALIRGYATQGPFSESVVLYNRMRSEGTGPVSFTFSALFKACGAVFDVGLGRQIHAQTILIGGFASDLFVGNTMIDMYVKCGFLECARKVFDEMPMRDVVSWTELIVAYAKSGDMGSAWELFRGLPVKDMVAWTAMVTGYAQNGKPREALECFERMQDAGVKTDEVTLVGVISACALLGATKYDMYSKCGIVEDAYNIFEGMKERNVYSYSSMIVGFAMHGRAHAAMQLFHEMLKTEIRPNKVTFIGVLTACSHVGLVEQGQQLFETMENCFGVAPSADHYACMVDLLGRAGRLEEALELIETMPMEPHGGVWGALLGACRIHGNPDIAQIAANHLFELEPNGIGNYILLSNIYASARRWDDVSRLRKLMREKGLKKNPGCSWVESKEGVIHEFYAGDMTHPQYAEIKRALADLLDRLKAKGYQPNLGSVSYDISDDEKKLILMNHSEKLALAYGLLNTESTDAGCTIQIMKNLRICEDCHAFMCSASQVTGREIVVRDNMRFHHFRDGACSCDNFWYQLSTGQQNGMKQGRNILDTPLRVCLEQKDMDGEER</sequence>
<dbReference type="InterPro" id="IPR011990">
    <property type="entry name" value="TPR-like_helical_dom_sf"/>
</dbReference>
<evidence type="ECO:0000259" key="5">
    <source>
        <dbReference type="Pfam" id="PF14432"/>
    </source>
</evidence>
<feature type="repeat" description="PPR" evidence="3">
    <location>
        <begin position="110"/>
        <end position="144"/>
    </location>
</feature>
<dbReference type="InterPro" id="IPR032867">
    <property type="entry name" value="DYW_dom"/>
</dbReference>
<feature type="repeat" description="PPR" evidence="3">
    <location>
        <begin position="181"/>
        <end position="215"/>
    </location>
</feature>
<keyword evidence="2" id="KW-0677">Repeat</keyword>
<protein>
    <recommendedName>
        <fullName evidence="5">DYW domain-containing protein</fullName>
    </recommendedName>
</protein>
<evidence type="ECO:0000256" key="1">
    <source>
        <dbReference type="ARBA" id="ARBA00006643"/>
    </source>
</evidence>
<dbReference type="PANTHER" id="PTHR47926:SF523">
    <property type="entry name" value="DYW DOMAIN-CONTAINING PROTEIN"/>
    <property type="match status" value="1"/>
</dbReference>
<dbReference type="AlphaFoldDB" id="A0A2N9GQI6"/>
<evidence type="ECO:0000313" key="6">
    <source>
        <dbReference type="EMBL" id="SPD01743.1"/>
    </source>
</evidence>
<dbReference type="Pfam" id="PF14432">
    <property type="entry name" value="DYW_deaminase"/>
    <property type="match status" value="1"/>
</dbReference>
<dbReference type="PROSITE" id="PS51375">
    <property type="entry name" value="PPR"/>
    <property type="match status" value="4"/>
</dbReference>
<dbReference type="GO" id="GO:0003723">
    <property type="term" value="F:RNA binding"/>
    <property type="evidence" value="ECO:0007669"/>
    <property type="project" value="InterPro"/>
</dbReference>
<dbReference type="Pfam" id="PF20431">
    <property type="entry name" value="E_motif"/>
    <property type="match status" value="1"/>
</dbReference>
<dbReference type="Pfam" id="PF13041">
    <property type="entry name" value="PPR_2"/>
    <property type="match status" value="2"/>
</dbReference>
<evidence type="ECO:0000256" key="2">
    <source>
        <dbReference type="ARBA" id="ARBA00022737"/>
    </source>
</evidence>
<organism evidence="6">
    <name type="scientific">Fagus sylvatica</name>
    <name type="common">Beechnut</name>
    <dbReference type="NCBI Taxonomy" id="28930"/>
    <lineage>
        <taxon>Eukaryota</taxon>
        <taxon>Viridiplantae</taxon>
        <taxon>Streptophyta</taxon>
        <taxon>Embryophyta</taxon>
        <taxon>Tracheophyta</taxon>
        <taxon>Spermatophyta</taxon>
        <taxon>Magnoliopsida</taxon>
        <taxon>eudicotyledons</taxon>
        <taxon>Gunneridae</taxon>
        <taxon>Pentapetalae</taxon>
        <taxon>rosids</taxon>
        <taxon>fabids</taxon>
        <taxon>Fagales</taxon>
        <taxon>Fagaceae</taxon>
        <taxon>Fagus</taxon>
    </lineage>
</organism>
<accession>A0A2N9GQI6</accession>
<gene>
    <name evidence="6" type="ORF">FSB_LOCUS29625</name>
</gene>
<name>A0A2N9GQI6_FAGSY</name>
<dbReference type="InterPro" id="IPR046849">
    <property type="entry name" value="E2_motif"/>
</dbReference>